<feature type="domain" description="Mur ligase N-terminal catalytic" evidence="13">
    <location>
        <begin position="38"/>
        <end position="84"/>
    </location>
</feature>
<evidence type="ECO:0000259" key="14">
    <source>
        <dbReference type="Pfam" id="PF02875"/>
    </source>
</evidence>
<comment type="pathway">
    <text evidence="10 11">Cell wall biogenesis; peptidoglycan biosynthesis.</text>
</comment>
<dbReference type="InterPro" id="IPR013221">
    <property type="entry name" value="Mur_ligase_cen"/>
</dbReference>
<accession>A0ABU8YDQ2</accession>
<keyword evidence="8 10" id="KW-0131">Cell cycle</keyword>
<keyword evidence="7 10" id="KW-0573">Peptidoglycan synthesis</keyword>
<keyword evidence="4 10" id="KW-0547">Nucleotide-binding</keyword>
<dbReference type="InterPro" id="IPR036565">
    <property type="entry name" value="Mur-like_cat_sf"/>
</dbReference>
<dbReference type="PANTHER" id="PTHR43024:SF1">
    <property type="entry name" value="UDP-N-ACETYLMURAMOYL-TRIPEPTIDE--D-ALANYL-D-ALANINE LIGASE"/>
    <property type="match status" value="1"/>
</dbReference>
<dbReference type="NCBIfam" id="TIGR01143">
    <property type="entry name" value="murF"/>
    <property type="match status" value="1"/>
</dbReference>
<dbReference type="Gene3D" id="3.40.1390.10">
    <property type="entry name" value="MurE/MurF, N-terminal domain"/>
    <property type="match status" value="1"/>
</dbReference>
<dbReference type="InterPro" id="IPR005863">
    <property type="entry name" value="UDP-N-AcMur_synth"/>
</dbReference>
<comment type="subcellular location">
    <subcellularLocation>
        <location evidence="10 11">Cytoplasm</location>
    </subcellularLocation>
</comment>
<organism evidence="16 17">
    <name type="scientific">Curtobacterium citreum</name>
    <dbReference type="NCBI Taxonomy" id="2036"/>
    <lineage>
        <taxon>Bacteria</taxon>
        <taxon>Bacillati</taxon>
        <taxon>Actinomycetota</taxon>
        <taxon>Actinomycetes</taxon>
        <taxon>Micrococcales</taxon>
        <taxon>Microbacteriaceae</taxon>
        <taxon>Curtobacterium</taxon>
    </lineage>
</organism>
<feature type="binding site" evidence="10">
    <location>
        <begin position="133"/>
        <end position="139"/>
    </location>
    <ligand>
        <name>ATP</name>
        <dbReference type="ChEBI" id="CHEBI:30616"/>
    </ligand>
</feature>
<comment type="caution">
    <text evidence="16">The sequence shown here is derived from an EMBL/GenBank/DDBJ whole genome shotgun (WGS) entry which is preliminary data.</text>
</comment>
<evidence type="ECO:0000256" key="12">
    <source>
        <dbReference type="SAM" id="MobiDB-lite"/>
    </source>
</evidence>
<evidence type="ECO:0000256" key="2">
    <source>
        <dbReference type="ARBA" id="ARBA00022598"/>
    </source>
</evidence>
<dbReference type="RefSeq" id="WP_123312955.1">
    <property type="nucleotide sequence ID" value="NZ_JBBKAP010000052.1"/>
</dbReference>
<dbReference type="Pfam" id="PF08245">
    <property type="entry name" value="Mur_ligase_M"/>
    <property type="match status" value="1"/>
</dbReference>
<comment type="function">
    <text evidence="10 11">Involved in cell wall formation. Catalyzes the final step in the synthesis of UDP-N-acetylmuramoyl-pentapeptide, the precursor of murein.</text>
</comment>
<evidence type="ECO:0000256" key="3">
    <source>
        <dbReference type="ARBA" id="ARBA00022618"/>
    </source>
</evidence>
<keyword evidence="2 10" id="KW-0436">Ligase</keyword>
<dbReference type="Gene3D" id="3.40.1190.10">
    <property type="entry name" value="Mur-like, catalytic domain"/>
    <property type="match status" value="1"/>
</dbReference>
<evidence type="ECO:0000256" key="6">
    <source>
        <dbReference type="ARBA" id="ARBA00022960"/>
    </source>
</evidence>
<evidence type="ECO:0000313" key="16">
    <source>
        <dbReference type="EMBL" id="MEK0172684.1"/>
    </source>
</evidence>
<name>A0ABU8YDQ2_9MICO</name>
<evidence type="ECO:0000259" key="15">
    <source>
        <dbReference type="Pfam" id="PF08245"/>
    </source>
</evidence>
<gene>
    <name evidence="10 16" type="primary">murF</name>
    <name evidence="16" type="ORF">WMN62_14500</name>
</gene>
<comment type="catalytic activity">
    <reaction evidence="10 11">
        <text>D-alanyl-D-alanine + UDP-N-acetyl-alpha-D-muramoyl-L-alanyl-gamma-D-glutamyl-meso-2,6-diaminopimelate + ATP = UDP-N-acetyl-alpha-D-muramoyl-L-alanyl-gamma-D-glutamyl-meso-2,6-diaminopimeloyl-D-alanyl-D-alanine + ADP + phosphate + H(+)</text>
        <dbReference type="Rhea" id="RHEA:28374"/>
        <dbReference type="ChEBI" id="CHEBI:15378"/>
        <dbReference type="ChEBI" id="CHEBI:30616"/>
        <dbReference type="ChEBI" id="CHEBI:43474"/>
        <dbReference type="ChEBI" id="CHEBI:57822"/>
        <dbReference type="ChEBI" id="CHEBI:61386"/>
        <dbReference type="ChEBI" id="CHEBI:83905"/>
        <dbReference type="ChEBI" id="CHEBI:456216"/>
        <dbReference type="EC" id="6.3.2.10"/>
    </reaction>
</comment>
<keyword evidence="3 10" id="KW-0132">Cell division</keyword>
<feature type="domain" description="Mur ligase central" evidence="15">
    <location>
        <begin position="131"/>
        <end position="333"/>
    </location>
</feature>
<dbReference type="InterPro" id="IPR035911">
    <property type="entry name" value="MurE/MurF_N"/>
</dbReference>
<dbReference type="HAMAP" id="MF_02019">
    <property type="entry name" value="MurF"/>
    <property type="match status" value="1"/>
</dbReference>
<dbReference type="SUPFAM" id="SSF53244">
    <property type="entry name" value="MurD-like peptide ligases, peptide-binding domain"/>
    <property type="match status" value="1"/>
</dbReference>
<evidence type="ECO:0000313" key="17">
    <source>
        <dbReference type="Proteomes" id="UP001370299"/>
    </source>
</evidence>
<dbReference type="GO" id="GO:0047480">
    <property type="term" value="F:UDP-N-acetylmuramoyl-tripeptide-D-alanyl-D-alanine ligase activity"/>
    <property type="evidence" value="ECO:0007669"/>
    <property type="project" value="UniProtKB-EC"/>
</dbReference>
<keyword evidence="9 10" id="KW-0961">Cell wall biogenesis/degradation</keyword>
<keyword evidence="5 10" id="KW-0067">ATP-binding</keyword>
<dbReference type="InterPro" id="IPR004101">
    <property type="entry name" value="Mur_ligase_C"/>
</dbReference>
<dbReference type="Gene3D" id="3.90.190.20">
    <property type="entry name" value="Mur ligase, C-terminal domain"/>
    <property type="match status" value="1"/>
</dbReference>
<feature type="region of interest" description="Disordered" evidence="12">
    <location>
        <begin position="284"/>
        <end position="305"/>
    </location>
</feature>
<dbReference type="PANTHER" id="PTHR43024">
    <property type="entry name" value="UDP-N-ACETYLMURAMOYL-TRIPEPTIDE--D-ALANYL-D-ALANINE LIGASE"/>
    <property type="match status" value="1"/>
</dbReference>
<evidence type="ECO:0000256" key="11">
    <source>
        <dbReference type="RuleBase" id="RU004136"/>
    </source>
</evidence>
<dbReference type="SUPFAM" id="SSF63418">
    <property type="entry name" value="MurE/MurF N-terminal domain"/>
    <property type="match status" value="1"/>
</dbReference>
<evidence type="ECO:0000256" key="1">
    <source>
        <dbReference type="ARBA" id="ARBA00022490"/>
    </source>
</evidence>
<evidence type="ECO:0000259" key="13">
    <source>
        <dbReference type="Pfam" id="PF01225"/>
    </source>
</evidence>
<evidence type="ECO:0000256" key="10">
    <source>
        <dbReference type="HAMAP-Rule" id="MF_02019"/>
    </source>
</evidence>
<evidence type="ECO:0000256" key="4">
    <source>
        <dbReference type="ARBA" id="ARBA00022741"/>
    </source>
</evidence>
<sequence length="501" mass="52121">MIALTLAEIATAVGGELIGGAQATDVAEPGDLVVEGSVETDSRLVRPGSVFFALPGEVTDGRRFVPAATEAGAALVITPERVDTTAPQIVVADGYAALAALAHEVVTRVRMASADRVDAEGRPAPLRVVGITGSNGKTSTKNMLRTILEQHGETVAPQGSFNNHVGAPISMLRVTYDTRFLVVEMGASGVGHIAALVRIAEPDVGVVLKVGLAHAGEFGGIEATQRAKSEMVTDLPASATALLNVDDDRVASMRELTAAQVVGFGTSADADYRITGIETDRSGTRFTLTAPPVPAGDPSADGGRTGGPDHVDVRLAILGEHHAMNAAAALTVAHRWGVPLADGAAALASMTRAERWRMELLQGGPEGVTVINDAYNASPDSTAAALRTLAQIVRPGERTVAVLGEMAELGEFSTEEHDRIGRLVVRLGIGQLVVVGRGAMPIHQAATLEGSWDGESVFIEDVDDAVRSLQDMLRPGDVVLVKSSKSAELRFLGDRLGGVTE</sequence>
<dbReference type="Pfam" id="PF01225">
    <property type="entry name" value="Mur_ligase"/>
    <property type="match status" value="1"/>
</dbReference>
<protein>
    <recommendedName>
        <fullName evidence="10 11">UDP-N-acetylmuramoyl-tripeptide--D-alanyl-D-alanine ligase</fullName>
        <ecNumber evidence="10 11">6.3.2.10</ecNumber>
    </recommendedName>
    <alternativeName>
        <fullName evidence="10">D-alanyl-D-alanine-adding enzyme</fullName>
    </alternativeName>
</protein>
<dbReference type="Pfam" id="PF02875">
    <property type="entry name" value="Mur_ligase_C"/>
    <property type="match status" value="1"/>
</dbReference>
<dbReference type="Proteomes" id="UP001370299">
    <property type="component" value="Unassembled WGS sequence"/>
</dbReference>
<dbReference type="InterPro" id="IPR051046">
    <property type="entry name" value="MurCDEF_CellWall_CoF430Synth"/>
</dbReference>
<keyword evidence="6 10" id="KW-0133">Cell shape</keyword>
<dbReference type="EC" id="6.3.2.10" evidence="10 11"/>
<feature type="domain" description="Mur ligase C-terminal" evidence="14">
    <location>
        <begin position="357"/>
        <end position="484"/>
    </location>
</feature>
<dbReference type="SUPFAM" id="SSF53623">
    <property type="entry name" value="MurD-like peptide ligases, catalytic domain"/>
    <property type="match status" value="1"/>
</dbReference>
<evidence type="ECO:0000256" key="8">
    <source>
        <dbReference type="ARBA" id="ARBA00023306"/>
    </source>
</evidence>
<keyword evidence="17" id="KW-1185">Reference proteome</keyword>
<dbReference type="EMBL" id="JBBLYY010000069">
    <property type="protein sequence ID" value="MEK0172684.1"/>
    <property type="molecule type" value="Genomic_DNA"/>
</dbReference>
<evidence type="ECO:0000256" key="5">
    <source>
        <dbReference type="ARBA" id="ARBA00022840"/>
    </source>
</evidence>
<dbReference type="InterPro" id="IPR036615">
    <property type="entry name" value="Mur_ligase_C_dom_sf"/>
</dbReference>
<keyword evidence="1 10" id="KW-0963">Cytoplasm</keyword>
<evidence type="ECO:0000256" key="7">
    <source>
        <dbReference type="ARBA" id="ARBA00022984"/>
    </source>
</evidence>
<evidence type="ECO:0000256" key="9">
    <source>
        <dbReference type="ARBA" id="ARBA00023316"/>
    </source>
</evidence>
<dbReference type="InterPro" id="IPR000713">
    <property type="entry name" value="Mur_ligase_N"/>
</dbReference>
<proteinExistence type="inferred from homology"/>
<reference evidence="16 17" key="1">
    <citation type="submission" date="2024-03" db="EMBL/GenBank/DDBJ databases">
        <title>Whole genomes of four grape xylem sap localized bacterial endophytes.</title>
        <authorList>
            <person name="Kumar G."/>
            <person name="Savka M.A."/>
        </authorList>
    </citation>
    <scope>NUCLEOTIDE SEQUENCE [LARGE SCALE GENOMIC DNA]</scope>
    <source>
        <strain evidence="16 17">RIT_GXS8</strain>
    </source>
</reference>
<comment type="similarity">
    <text evidence="10">Belongs to the MurCDEF family. MurF subfamily.</text>
</comment>